<feature type="chain" id="PRO_5018617075" evidence="2">
    <location>
        <begin position="22"/>
        <end position="284"/>
    </location>
</feature>
<sequence length="284" mass="31371">MTVWDKRVLCSFVLILAGAVAQSVNYPPPVCAVTGSTAVIPCTFSPRETLIQDGREVPTEIVRVRWCQNHQICHGSTPNVYDSRSPNNRRYKYLGDLKKNCTLQIKNVNKMEDEATLRFRMEVNYTLGHFTGTSGVNVTVTDMTPLKIKNSGGDRNITEGRTVTLSCTAPCLFHPLAVTWLRDGHVLSESGPALKLGPLTAEDSGYYTCALTTKIGFPSQPYHFRVTAKEEEEGLFVNKLLIIRVVVFALHSLLIITVASIVIKRSFLLITTTPTLPPACSCII</sequence>
<dbReference type="PROSITE" id="PS50835">
    <property type="entry name" value="IG_LIKE"/>
    <property type="match status" value="1"/>
</dbReference>
<dbReference type="GeneTree" id="ENSGT00960000186737"/>
<evidence type="ECO:0000256" key="1">
    <source>
        <dbReference type="SAM" id="Phobius"/>
    </source>
</evidence>
<proteinExistence type="predicted"/>
<keyword evidence="1" id="KW-1133">Transmembrane helix</keyword>
<protein>
    <submittedName>
        <fullName evidence="4">Uncharacterized LOC110004080</fullName>
    </submittedName>
</protein>
<dbReference type="SUPFAM" id="SSF48726">
    <property type="entry name" value="Immunoglobulin"/>
    <property type="match status" value="2"/>
</dbReference>
<keyword evidence="2" id="KW-0732">Signal</keyword>
<evidence type="ECO:0000259" key="3">
    <source>
        <dbReference type="PROSITE" id="PS50835"/>
    </source>
</evidence>
<dbReference type="SMART" id="SM00409">
    <property type="entry name" value="IG"/>
    <property type="match status" value="2"/>
</dbReference>
<dbReference type="InParanoid" id="A0A3Q3GK70"/>
<dbReference type="AlphaFoldDB" id="A0A3Q3GK70"/>
<evidence type="ECO:0000313" key="5">
    <source>
        <dbReference type="Proteomes" id="UP000261660"/>
    </source>
</evidence>
<dbReference type="Gene3D" id="2.60.40.10">
    <property type="entry name" value="Immunoglobulins"/>
    <property type="match status" value="2"/>
</dbReference>
<keyword evidence="1" id="KW-0812">Transmembrane</keyword>
<dbReference type="STRING" id="56723.ENSLBEP00000033671"/>
<feature type="domain" description="Ig-like" evidence="3">
    <location>
        <begin position="145"/>
        <end position="227"/>
    </location>
</feature>
<reference evidence="4" key="2">
    <citation type="submission" date="2025-09" db="UniProtKB">
        <authorList>
            <consortium name="Ensembl"/>
        </authorList>
    </citation>
    <scope>IDENTIFICATION</scope>
</reference>
<keyword evidence="5" id="KW-1185">Reference proteome</keyword>
<evidence type="ECO:0000313" key="4">
    <source>
        <dbReference type="Ensembl" id="ENSLBEP00000033671.1"/>
    </source>
</evidence>
<evidence type="ECO:0000256" key="2">
    <source>
        <dbReference type="SAM" id="SignalP"/>
    </source>
</evidence>
<accession>A0A3Q3GK70</accession>
<feature type="transmembrane region" description="Helical" evidence="1">
    <location>
        <begin position="241"/>
        <end position="263"/>
    </location>
</feature>
<name>A0A3Q3GK70_9LABR</name>
<dbReference type="PANTHER" id="PTHR46013:SF4">
    <property type="entry name" value="B-CELL RECEPTOR CD22-RELATED"/>
    <property type="match status" value="1"/>
</dbReference>
<dbReference type="InterPro" id="IPR003598">
    <property type="entry name" value="Ig_sub2"/>
</dbReference>
<dbReference type="Proteomes" id="UP000261660">
    <property type="component" value="Unplaced"/>
</dbReference>
<organism evidence="4 5">
    <name type="scientific">Labrus bergylta</name>
    <name type="common">ballan wrasse</name>
    <dbReference type="NCBI Taxonomy" id="56723"/>
    <lineage>
        <taxon>Eukaryota</taxon>
        <taxon>Metazoa</taxon>
        <taxon>Chordata</taxon>
        <taxon>Craniata</taxon>
        <taxon>Vertebrata</taxon>
        <taxon>Euteleostomi</taxon>
        <taxon>Actinopterygii</taxon>
        <taxon>Neopterygii</taxon>
        <taxon>Teleostei</taxon>
        <taxon>Neoteleostei</taxon>
        <taxon>Acanthomorphata</taxon>
        <taxon>Eupercaria</taxon>
        <taxon>Labriformes</taxon>
        <taxon>Labridae</taxon>
        <taxon>Labrus</taxon>
    </lineage>
</organism>
<dbReference type="InterPro" id="IPR003599">
    <property type="entry name" value="Ig_sub"/>
</dbReference>
<dbReference type="PANTHER" id="PTHR46013">
    <property type="entry name" value="VASCULAR CELL ADHESION MOLECULE 1"/>
    <property type="match status" value="1"/>
</dbReference>
<reference evidence="4" key="1">
    <citation type="submission" date="2025-08" db="UniProtKB">
        <authorList>
            <consortium name="Ensembl"/>
        </authorList>
    </citation>
    <scope>IDENTIFICATION</scope>
</reference>
<dbReference type="InterPro" id="IPR036179">
    <property type="entry name" value="Ig-like_dom_sf"/>
</dbReference>
<dbReference type="InterPro" id="IPR007110">
    <property type="entry name" value="Ig-like_dom"/>
</dbReference>
<dbReference type="Pfam" id="PF13895">
    <property type="entry name" value="Ig_2"/>
    <property type="match status" value="1"/>
</dbReference>
<keyword evidence="1" id="KW-0472">Membrane</keyword>
<dbReference type="InterPro" id="IPR013783">
    <property type="entry name" value="Ig-like_fold"/>
</dbReference>
<dbReference type="SMART" id="SM00408">
    <property type="entry name" value="IGc2"/>
    <property type="match status" value="1"/>
</dbReference>
<dbReference type="Ensembl" id="ENSLBET00000035142.1">
    <property type="protein sequence ID" value="ENSLBEP00000033671.1"/>
    <property type="gene ID" value="ENSLBEG00000025357.1"/>
</dbReference>
<feature type="signal peptide" evidence="2">
    <location>
        <begin position="1"/>
        <end position="21"/>
    </location>
</feature>